<keyword evidence="2" id="KW-1185">Reference proteome</keyword>
<comment type="caution">
    <text evidence="1">The sequence shown here is derived from an EMBL/GenBank/DDBJ whole genome shotgun (WGS) entry which is preliminary data.</text>
</comment>
<protein>
    <submittedName>
        <fullName evidence="1">Uncharacterized protein</fullName>
    </submittedName>
</protein>
<sequence>MTWKNPTRFTERMPAKSASAYSVNGLAMNVPAWIDRASVARPLSEFV</sequence>
<dbReference type="EMBL" id="NIDE01000002">
    <property type="protein sequence ID" value="OWK45707.1"/>
    <property type="molecule type" value="Genomic_DNA"/>
</dbReference>
<proteinExistence type="predicted"/>
<accession>A0A225EBE6</accession>
<name>A0A225EBE6_9BACT</name>
<gene>
    <name evidence="1" type="ORF">FRUB_02038</name>
</gene>
<organism evidence="1 2">
    <name type="scientific">Fimbriiglobus ruber</name>
    <dbReference type="NCBI Taxonomy" id="1908690"/>
    <lineage>
        <taxon>Bacteria</taxon>
        <taxon>Pseudomonadati</taxon>
        <taxon>Planctomycetota</taxon>
        <taxon>Planctomycetia</taxon>
        <taxon>Gemmatales</taxon>
        <taxon>Gemmataceae</taxon>
        <taxon>Fimbriiglobus</taxon>
    </lineage>
</organism>
<dbReference type="AlphaFoldDB" id="A0A225EBE6"/>
<reference evidence="2" key="1">
    <citation type="submission" date="2017-06" db="EMBL/GenBank/DDBJ databases">
        <title>Genome analysis of Fimbriiglobus ruber SP5, the first member of the order Planctomycetales with confirmed chitinolytic capability.</title>
        <authorList>
            <person name="Ravin N.V."/>
            <person name="Rakitin A.L."/>
            <person name="Ivanova A.A."/>
            <person name="Beletsky A.V."/>
            <person name="Kulichevskaya I.S."/>
            <person name="Mardanov A.V."/>
            <person name="Dedysh S.N."/>
        </authorList>
    </citation>
    <scope>NUCLEOTIDE SEQUENCE [LARGE SCALE GENOMIC DNA]</scope>
    <source>
        <strain evidence="2">SP5</strain>
    </source>
</reference>
<evidence type="ECO:0000313" key="2">
    <source>
        <dbReference type="Proteomes" id="UP000214646"/>
    </source>
</evidence>
<dbReference type="Proteomes" id="UP000214646">
    <property type="component" value="Unassembled WGS sequence"/>
</dbReference>
<evidence type="ECO:0000313" key="1">
    <source>
        <dbReference type="EMBL" id="OWK45707.1"/>
    </source>
</evidence>